<dbReference type="PANTHER" id="PTHR45668:SF5">
    <property type="entry name" value="SERINE_THREONINE-PROTEIN PHOSPHATASE 5"/>
    <property type="match status" value="1"/>
</dbReference>
<dbReference type="InterPro" id="IPR029052">
    <property type="entry name" value="Metallo-depent_PP-like"/>
</dbReference>
<dbReference type="SUPFAM" id="SSF56300">
    <property type="entry name" value="Metallo-dependent phosphatases"/>
    <property type="match status" value="1"/>
</dbReference>
<dbReference type="SMART" id="SM00156">
    <property type="entry name" value="PP2Ac"/>
    <property type="match status" value="1"/>
</dbReference>
<comment type="similarity">
    <text evidence="2">Belongs to the PPP phosphatase family. PP-5 (PP-T) subfamily.</text>
</comment>
<dbReference type="SMART" id="SM00028">
    <property type="entry name" value="TPR"/>
    <property type="match status" value="3"/>
</dbReference>
<keyword evidence="8" id="KW-0464">Manganese</keyword>
<evidence type="ECO:0000313" key="13">
    <source>
        <dbReference type="EMBL" id="VFT77783.1"/>
    </source>
</evidence>
<gene>
    <name evidence="13" type="primary">Aste57867_558</name>
    <name evidence="12" type="ORF">As57867_000557</name>
    <name evidence="13" type="ORF">ASTE57867_558</name>
</gene>
<keyword evidence="9" id="KW-0802">TPR repeat</keyword>
<evidence type="ECO:0000256" key="3">
    <source>
        <dbReference type="ARBA" id="ARBA00022723"/>
    </source>
</evidence>
<evidence type="ECO:0000256" key="1">
    <source>
        <dbReference type="ARBA" id="ARBA00001936"/>
    </source>
</evidence>
<keyword evidence="7" id="KW-0325">Glycoprotein</keyword>
<comment type="cofactor">
    <cofactor evidence="1">
        <name>Mn(2+)</name>
        <dbReference type="ChEBI" id="CHEBI:29035"/>
    </cofactor>
</comment>
<evidence type="ECO:0000256" key="6">
    <source>
        <dbReference type="ARBA" id="ARBA00023157"/>
    </source>
</evidence>
<dbReference type="Pfam" id="PF00066">
    <property type="entry name" value="Notch"/>
    <property type="match status" value="1"/>
</dbReference>
<evidence type="ECO:0000256" key="7">
    <source>
        <dbReference type="ARBA" id="ARBA00023180"/>
    </source>
</evidence>
<reference evidence="13 14" key="1">
    <citation type="submission" date="2019-03" db="EMBL/GenBank/DDBJ databases">
        <authorList>
            <person name="Gaulin E."/>
            <person name="Dumas B."/>
        </authorList>
    </citation>
    <scope>NUCLEOTIDE SEQUENCE [LARGE SCALE GENOMIC DNA]</scope>
    <source>
        <strain evidence="13">CBS 568.67</strain>
    </source>
</reference>
<protein>
    <recommendedName>
        <fullName evidence="10">Serine/threonine-protein phosphatase</fullName>
        <ecNumber evidence="10">3.1.3.16</ecNumber>
    </recommendedName>
</protein>
<dbReference type="EMBL" id="CAADRA010000031">
    <property type="protein sequence ID" value="VFT77783.1"/>
    <property type="molecule type" value="Genomic_DNA"/>
</dbReference>
<reference evidence="12" key="2">
    <citation type="submission" date="2019-06" db="EMBL/GenBank/DDBJ databases">
        <title>Genomics analysis of Aphanomyces spp. identifies a new class of oomycete effector associated with host adaptation.</title>
        <authorList>
            <person name="Gaulin E."/>
        </authorList>
    </citation>
    <scope>NUCLEOTIDE SEQUENCE</scope>
    <source>
        <strain evidence="12">CBS 578.67</strain>
    </source>
</reference>
<sequence>MAARRGEDGAGPPDKDVDLATAIRAAMTKTGIVDLDAIAPVTSDARSRADVFKERGNTAMNASAYSKAVEMYSMAISLDATAVYYANRAAAHLRLKNFDLAFDDASSAILVDPSYCKGYFRRGMANLGLENVQDALDDFHALLELDPQAKDAASKVHLCNGLLQQAAFAAGAFGDIAFEVEKTPALSEIIDTSSIAIDPSYNGPHVDVATPISLVLVQDVIQAFQRGQQLHPKYVIDILMAVTSMLAALPTLLRLSIDEAAPLTICGDTHGQFHDLCTIFELHGLPSASRPYVFNGDFVDRGPSGVEVTLTLFLLKLASPDHVHLVRGNHEAKQMNKLYGFDAEVQAKYGKDALLLLHLFQEAFRWLPLAACLNDKVFVVHGGLPRQSRVTLADIDKIQRNCDPPARGLMTDLLWSDPQPLQGCVPSKRGFGTQFGPDVTRAFLDLNELDLVVRSHELRMDGYDVCHDGRCVTPEIVHRYHGRSVGVAAVASAVGLNRVDLSNNELTRVPAALATAAVLLDLSSNPFVNSTNALTGVNIALVARRRVVLDDTPLCGGVVPCEPICTSSCLAYMVGNYQCDVTCSVAACRVYDGGECKAFTTLGPLSELDMLLCLMDARTTSQKWIGGTSQSTPDKVRSSCTVS</sequence>
<evidence type="ECO:0000259" key="11">
    <source>
        <dbReference type="PROSITE" id="PS00125"/>
    </source>
</evidence>
<dbReference type="AlphaFoldDB" id="A0A485K646"/>
<dbReference type="InterPro" id="IPR019734">
    <property type="entry name" value="TPR_rpt"/>
</dbReference>
<name>A0A485K646_9STRA</name>
<keyword evidence="4" id="KW-0677">Repeat</keyword>
<dbReference type="Gene3D" id="1.25.40.10">
    <property type="entry name" value="Tetratricopeptide repeat domain"/>
    <property type="match status" value="1"/>
</dbReference>
<dbReference type="EMBL" id="VJMH01000031">
    <property type="protein sequence ID" value="KAF0720090.1"/>
    <property type="molecule type" value="Genomic_DNA"/>
</dbReference>
<proteinExistence type="inferred from homology"/>
<dbReference type="InterPro" id="IPR000800">
    <property type="entry name" value="Notch_dom"/>
</dbReference>
<evidence type="ECO:0000313" key="14">
    <source>
        <dbReference type="Proteomes" id="UP000332933"/>
    </source>
</evidence>
<dbReference type="EC" id="3.1.3.16" evidence="10"/>
<dbReference type="Pfam" id="PF00149">
    <property type="entry name" value="Metallophos"/>
    <property type="match status" value="1"/>
</dbReference>
<evidence type="ECO:0000256" key="5">
    <source>
        <dbReference type="ARBA" id="ARBA00022801"/>
    </source>
</evidence>
<dbReference type="Pfam" id="PF08321">
    <property type="entry name" value="PPP5"/>
    <property type="match status" value="1"/>
</dbReference>
<dbReference type="PANTHER" id="PTHR45668">
    <property type="entry name" value="SERINE/THREONINE-PROTEIN PHOSPHATASE 5-RELATED"/>
    <property type="match status" value="1"/>
</dbReference>
<dbReference type="SUPFAM" id="SSF48452">
    <property type="entry name" value="TPR-like"/>
    <property type="match status" value="1"/>
</dbReference>
<accession>A0A485K646</accession>
<feature type="repeat" description="TPR" evidence="9">
    <location>
        <begin position="49"/>
        <end position="82"/>
    </location>
</feature>
<comment type="catalytic activity">
    <reaction evidence="10">
        <text>O-phospho-L-threonyl-[protein] + H2O = L-threonyl-[protein] + phosphate</text>
        <dbReference type="Rhea" id="RHEA:47004"/>
        <dbReference type="Rhea" id="RHEA-COMP:11060"/>
        <dbReference type="Rhea" id="RHEA-COMP:11605"/>
        <dbReference type="ChEBI" id="CHEBI:15377"/>
        <dbReference type="ChEBI" id="CHEBI:30013"/>
        <dbReference type="ChEBI" id="CHEBI:43474"/>
        <dbReference type="ChEBI" id="CHEBI:61977"/>
        <dbReference type="EC" id="3.1.3.16"/>
    </reaction>
</comment>
<dbReference type="OrthoDB" id="445564at2759"/>
<organism evidence="13 14">
    <name type="scientific">Aphanomyces stellatus</name>
    <dbReference type="NCBI Taxonomy" id="120398"/>
    <lineage>
        <taxon>Eukaryota</taxon>
        <taxon>Sar</taxon>
        <taxon>Stramenopiles</taxon>
        <taxon>Oomycota</taxon>
        <taxon>Saprolegniomycetes</taxon>
        <taxon>Saprolegniales</taxon>
        <taxon>Verrucalvaceae</taxon>
        <taxon>Aphanomyces</taxon>
    </lineage>
</organism>
<dbReference type="Gene3D" id="3.60.21.10">
    <property type="match status" value="1"/>
</dbReference>
<evidence type="ECO:0000256" key="9">
    <source>
        <dbReference type="PROSITE-ProRule" id="PRU00339"/>
    </source>
</evidence>
<dbReference type="InterPro" id="IPR051134">
    <property type="entry name" value="PPP_phosphatase"/>
</dbReference>
<feature type="domain" description="Serine/threonine specific protein phosphatases" evidence="11">
    <location>
        <begin position="326"/>
        <end position="331"/>
    </location>
</feature>
<feature type="repeat" description="TPR" evidence="9">
    <location>
        <begin position="116"/>
        <end position="149"/>
    </location>
</feature>
<dbReference type="InterPro" id="IPR011990">
    <property type="entry name" value="TPR-like_helical_dom_sf"/>
</dbReference>
<evidence type="ECO:0000256" key="4">
    <source>
        <dbReference type="ARBA" id="ARBA00022737"/>
    </source>
</evidence>
<evidence type="ECO:0000256" key="8">
    <source>
        <dbReference type="ARBA" id="ARBA00023211"/>
    </source>
</evidence>
<keyword evidence="6" id="KW-1015">Disulfide bond</keyword>
<evidence type="ECO:0000256" key="10">
    <source>
        <dbReference type="RuleBase" id="RU004273"/>
    </source>
</evidence>
<dbReference type="InterPro" id="IPR006186">
    <property type="entry name" value="Ser/Thr-sp_prot-phosphatase"/>
</dbReference>
<dbReference type="GO" id="GO:0004722">
    <property type="term" value="F:protein serine/threonine phosphatase activity"/>
    <property type="evidence" value="ECO:0007669"/>
    <property type="project" value="UniProtKB-EC"/>
</dbReference>
<dbReference type="InterPro" id="IPR004843">
    <property type="entry name" value="Calcineurin-like_PHP"/>
</dbReference>
<dbReference type="Proteomes" id="UP000332933">
    <property type="component" value="Unassembled WGS sequence"/>
</dbReference>
<keyword evidence="14" id="KW-1185">Reference proteome</keyword>
<evidence type="ECO:0000313" key="12">
    <source>
        <dbReference type="EMBL" id="KAF0720090.1"/>
    </source>
</evidence>
<dbReference type="PROSITE" id="PS00125">
    <property type="entry name" value="SER_THR_PHOSPHATASE"/>
    <property type="match status" value="1"/>
</dbReference>
<dbReference type="PRINTS" id="PR00114">
    <property type="entry name" value="STPHPHTASE"/>
</dbReference>
<evidence type="ECO:0000256" key="2">
    <source>
        <dbReference type="ARBA" id="ARBA00008786"/>
    </source>
</evidence>
<dbReference type="InterPro" id="IPR013235">
    <property type="entry name" value="PPP_dom"/>
</dbReference>
<dbReference type="PROSITE" id="PS50005">
    <property type="entry name" value="TPR"/>
    <property type="match status" value="2"/>
</dbReference>
<dbReference type="GO" id="GO:0046872">
    <property type="term" value="F:metal ion binding"/>
    <property type="evidence" value="ECO:0007669"/>
    <property type="project" value="UniProtKB-KW"/>
</dbReference>
<keyword evidence="5 10" id="KW-0378">Hydrolase</keyword>
<keyword evidence="3" id="KW-0479">Metal-binding</keyword>